<evidence type="ECO:0000313" key="3">
    <source>
        <dbReference type="Proteomes" id="UP000054018"/>
    </source>
</evidence>
<organism evidence="2 3">
    <name type="scientific">Pisolithus microcarpus 441</name>
    <dbReference type="NCBI Taxonomy" id="765257"/>
    <lineage>
        <taxon>Eukaryota</taxon>
        <taxon>Fungi</taxon>
        <taxon>Dikarya</taxon>
        <taxon>Basidiomycota</taxon>
        <taxon>Agaricomycotina</taxon>
        <taxon>Agaricomycetes</taxon>
        <taxon>Agaricomycetidae</taxon>
        <taxon>Boletales</taxon>
        <taxon>Sclerodermatineae</taxon>
        <taxon>Pisolithaceae</taxon>
        <taxon>Pisolithus</taxon>
    </lineage>
</organism>
<gene>
    <name evidence="2" type="ORF">PISMIDRAFT_9639</name>
</gene>
<evidence type="ECO:0000256" key="1">
    <source>
        <dbReference type="SAM" id="Coils"/>
    </source>
</evidence>
<reference evidence="3" key="2">
    <citation type="submission" date="2015-01" db="EMBL/GenBank/DDBJ databases">
        <title>Evolutionary Origins and Diversification of the Mycorrhizal Mutualists.</title>
        <authorList>
            <consortium name="DOE Joint Genome Institute"/>
            <consortium name="Mycorrhizal Genomics Consortium"/>
            <person name="Kohler A."/>
            <person name="Kuo A."/>
            <person name="Nagy L.G."/>
            <person name="Floudas D."/>
            <person name="Copeland A."/>
            <person name="Barry K.W."/>
            <person name="Cichocki N."/>
            <person name="Veneault-Fourrey C."/>
            <person name="LaButti K."/>
            <person name="Lindquist E.A."/>
            <person name="Lipzen A."/>
            <person name="Lundell T."/>
            <person name="Morin E."/>
            <person name="Murat C."/>
            <person name="Riley R."/>
            <person name="Ohm R."/>
            <person name="Sun H."/>
            <person name="Tunlid A."/>
            <person name="Henrissat B."/>
            <person name="Grigoriev I.V."/>
            <person name="Hibbett D.S."/>
            <person name="Martin F."/>
        </authorList>
    </citation>
    <scope>NUCLEOTIDE SEQUENCE [LARGE SCALE GENOMIC DNA]</scope>
    <source>
        <strain evidence="3">441</strain>
    </source>
</reference>
<dbReference type="EMBL" id="KN833708">
    <property type="protein sequence ID" value="KIK25442.1"/>
    <property type="molecule type" value="Genomic_DNA"/>
</dbReference>
<evidence type="ECO:0000313" key="2">
    <source>
        <dbReference type="EMBL" id="KIK25442.1"/>
    </source>
</evidence>
<feature type="coiled-coil region" evidence="1">
    <location>
        <begin position="74"/>
        <end position="101"/>
    </location>
</feature>
<proteinExistence type="predicted"/>
<dbReference type="Proteomes" id="UP000054018">
    <property type="component" value="Unassembled WGS sequence"/>
</dbReference>
<protein>
    <submittedName>
        <fullName evidence="2">Uncharacterized protein</fullName>
    </submittedName>
</protein>
<accession>A0A0C9ZT57</accession>
<dbReference type="OrthoDB" id="2655848at2759"/>
<dbReference type="AlphaFoldDB" id="A0A0C9ZT57"/>
<sequence length="139" mass="15317">MPGRMLDSTTQIHAILGKQQKVFTDFLDPIDVDCEEFDQQEVFLLLDIVRTQATVHCLEQQLVHAKMDENVALGNLYKSQAQESKRRLENAEAELGCIHNSIQMSGGKLCDDSVCKHHCHASGLSSDAAIPCQGILPGV</sequence>
<keyword evidence="3" id="KW-1185">Reference proteome</keyword>
<keyword evidence="1" id="KW-0175">Coiled coil</keyword>
<dbReference type="HOGENOM" id="CLU_1845878_0_0_1"/>
<name>A0A0C9ZT57_9AGAM</name>
<reference evidence="2 3" key="1">
    <citation type="submission" date="2014-04" db="EMBL/GenBank/DDBJ databases">
        <authorList>
            <consortium name="DOE Joint Genome Institute"/>
            <person name="Kuo A."/>
            <person name="Kohler A."/>
            <person name="Costa M.D."/>
            <person name="Nagy L.G."/>
            <person name="Floudas D."/>
            <person name="Copeland A."/>
            <person name="Barry K.W."/>
            <person name="Cichocki N."/>
            <person name="Veneault-Fourrey C."/>
            <person name="LaButti K."/>
            <person name="Lindquist E.A."/>
            <person name="Lipzen A."/>
            <person name="Lundell T."/>
            <person name="Morin E."/>
            <person name="Murat C."/>
            <person name="Sun H."/>
            <person name="Tunlid A."/>
            <person name="Henrissat B."/>
            <person name="Grigoriev I.V."/>
            <person name="Hibbett D.S."/>
            <person name="Martin F."/>
            <person name="Nordberg H.P."/>
            <person name="Cantor M.N."/>
            <person name="Hua S.X."/>
        </authorList>
    </citation>
    <scope>NUCLEOTIDE SEQUENCE [LARGE SCALE GENOMIC DNA]</scope>
    <source>
        <strain evidence="2 3">441</strain>
    </source>
</reference>